<gene>
    <name evidence="4" type="ORF">MtrunA17_Chr4g0064011</name>
</gene>
<feature type="domain" description="C2H2-type" evidence="3">
    <location>
        <begin position="135"/>
        <end position="162"/>
    </location>
</feature>
<dbReference type="InterPro" id="IPR013087">
    <property type="entry name" value="Znf_C2H2_type"/>
</dbReference>
<dbReference type="OrthoDB" id="1436684at2759"/>
<proteinExistence type="predicted"/>
<name>A0A396IJH9_MEDTR</name>
<protein>
    <submittedName>
        <fullName evidence="4">Putative transcription factor C2H2 family</fullName>
    </submittedName>
</protein>
<evidence type="ECO:0000313" key="5">
    <source>
        <dbReference type="Proteomes" id="UP000265566"/>
    </source>
</evidence>
<dbReference type="GO" id="GO:0008270">
    <property type="term" value="F:zinc ion binding"/>
    <property type="evidence" value="ECO:0007669"/>
    <property type="project" value="UniProtKB-KW"/>
</dbReference>
<dbReference type="PROSITE" id="PS50157">
    <property type="entry name" value="ZINC_FINGER_C2H2_2"/>
    <property type="match status" value="1"/>
</dbReference>
<dbReference type="Proteomes" id="UP000265566">
    <property type="component" value="Chromosome 4"/>
</dbReference>
<sequence length="232" mass="25729">MNSDRLMKWMYGYNTTKSSADTNGFGSHAPGIIKAMQMLDTQFENLHASSPSSDRNDVINNNKMVLNTSSAFAHLDLLGGSSSHSQQPPSETNNIVATNGDEIRAFNNTNMKRKKEEIVDDGRTHSLSHNKNGPYTCPKCNKVLATSQKFASHASIHYKSESEEEKKKRYMSRIRKRPDLRFQKLNDGTTTFVPIASVDQSHAVSVSYNNHNMSAPAPPLSGVKVKLEPADN</sequence>
<comment type="caution">
    <text evidence="4">The sequence shown here is derived from an EMBL/GenBank/DDBJ whole genome shotgun (WGS) entry which is preliminary data.</text>
</comment>
<keyword evidence="1" id="KW-0862">Zinc</keyword>
<dbReference type="InterPro" id="IPR036236">
    <property type="entry name" value="Znf_C2H2_sf"/>
</dbReference>
<dbReference type="EMBL" id="PSQE01000004">
    <property type="protein sequence ID" value="RHN63965.1"/>
    <property type="molecule type" value="Genomic_DNA"/>
</dbReference>
<evidence type="ECO:0000259" key="3">
    <source>
        <dbReference type="PROSITE" id="PS50157"/>
    </source>
</evidence>
<keyword evidence="1" id="KW-0863">Zinc-finger</keyword>
<dbReference type="SUPFAM" id="SSF57667">
    <property type="entry name" value="beta-beta-alpha zinc fingers"/>
    <property type="match status" value="1"/>
</dbReference>
<reference evidence="5" key="1">
    <citation type="journal article" date="2018" name="Nat. Plants">
        <title>Whole-genome landscape of Medicago truncatula symbiotic genes.</title>
        <authorList>
            <person name="Pecrix Y."/>
            <person name="Staton S.E."/>
            <person name="Sallet E."/>
            <person name="Lelandais-Briere C."/>
            <person name="Moreau S."/>
            <person name="Carrere S."/>
            <person name="Blein T."/>
            <person name="Jardinaud M.F."/>
            <person name="Latrasse D."/>
            <person name="Zouine M."/>
            <person name="Zahm M."/>
            <person name="Kreplak J."/>
            <person name="Mayjonade B."/>
            <person name="Satge C."/>
            <person name="Perez M."/>
            <person name="Cauet S."/>
            <person name="Marande W."/>
            <person name="Chantry-Darmon C."/>
            <person name="Lopez-Roques C."/>
            <person name="Bouchez O."/>
            <person name="Berard A."/>
            <person name="Debelle F."/>
            <person name="Munos S."/>
            <person name="Bendahmane A."/>
            <person name="Berges H."/>
            <person name="Niebel A."/>
            <person name="Buitink J."/>
            <person name="Frugier F."/>
            <person name="Benhamed M."/>
            <person name="Crespi M."/>
            <person name="Gouzy J."/>
            <person name="Gamas P."/>
        </authorList>
    </citation>
    <scope>NUCLEOTIDE SEQUENCE [LARGE SCALE GENOMIC DNA]</scope>
    <source>
        <strain evidence="5">cv. Jemalong A17</strain>
    </source>
</reference>
<evidence type="ECO:0000313" key="4">
    <source>
        <dbReference type="EMBL" id="RHN63965.1"/>
    </source>
</evidence>
<dbReference type="PROSITE" id="PS00028">
    <property type="entry name" value="ZINC_FINGER_C2H2_1"/>
    <property type="match status" value="1"/>
</dbReference>
<accession>A0A396IJH9</accession>
<dbReference type="AlphaFoldDB" id="A0A396IJH9"/>
<dbReference type="Gene3D" id="3.30.160.60">
    <property type="entry name" value="Classic Zinc Finger"/>
    <property type="match status" value="1"/>
</dbReference>
<dbReference type="Gramene" id="rna26730">
    <property type="protein sequence ID" value="RHN63965.1"/>
    <property type="gene ID" value="gene26730"/>
</dbReference>
<evidence type="ECO:0000256" key="2">
    <source>
        <dbReference type="SAM" id="MobiDB-lite"/>
    </source>
</evidence>
<evidence type="ECO:0000256" key="1">
    <source>
        <dbReference type="PROSITE-ProRule" id="PRU00042"/>
    </source>
</evidence>
<keyword evidence="1" id="KW-0479">Metal-binding</keyword>
<organism evidence="4 5">
    <name type="scientific">Medicago truncatula</name>
    <name type="common">Barrel medic</name>
    <name type="synonym">Medicago tribuloides</name>
    <dbReference type="NCBI Taxonomy" id="3880"/>
    <lineage>
        <taxon>Eukaryota</taxon>
        <taxon>Viridiplantae</taxon>
        <taxon>Streptophyta</taxon>
        <taxon>Embryophyta</taxon>
        <taxon>Tracheophyta</taxon>
        <taxon>Spermatophyta</taxon>
        <taxon>Magnoliopsida</taxon>
        <taxon>eudicotyledons</taxon>
        <taxon>Gunneridae</taxon>
        <taxon>Pentapetalae</taxon>
        <taxon>rosids</taxon>
        <taxon>fabids</taxon>
        <taxon>Fabales</taxon>
        <taxon>Fabaceae</taxon>
        <taxon>Papilionoideae</taxon>
        <taxon>50 kb inversion clade</taxon>
        <taxon>NPAAA clade</taxon>
        <taxon>Hologalegina</taxon>
        <taxon>IRL clade</taxon>
        <taxon>Trifolieae</taxon>
        <taxon>Medicago</taxon>
    </lineage>
</organism>
<feature type="region of interest" description="Disordered" evidence="2">
    <location>
        <begin position="212"/>
        <end position="232"/>
    </location>
</feature>